<dbReference type="OrthoDB" id="308021at2759"/>
<evidence type="ECO:0000313" key="2">
    <source>
        <dbReference type="Proteomes" id="UP000692954"/>
    </source>
</evidence>
<dbReference type="AlphaFoldDB" id="A0A8S1K504"/>
<reference evidence="1" key="1">
    <citation type="submission" date="2021-01" db="EMBL/GenBank/DDBJ databases">
        <authorList>
            <consortium name="Genoscope - CEA"/>
            <person name="William W."/>
        </authorList>
    </citation>
    <scope>NUCLEOTIDE SEQUENCE</scope>
</reference>
<accession>A0A8S1K504</accession>
<protein>
    <submittedName>
        <fullName evidence="1">Uncharacterized protein</fullName>
    </submittedName>
</protein>
<comment type="caution">
    <text evidence="1">The sequence shown here is derived from an EMBL/GenBank/DDBJ whole genome shotgun (WGS) entry which is preliminary data.</text>
</comment>
<dbReference type="EMBL" id="CAJJDN010000003">
    <property type="protein sequence ID" value="CAD8047978.1"/>
    <property type="molecule type" value="Genomic_DNA"/>
</dbReference>
<gene>
    <name evidence="1" type="ORF">PSON_ATCC_30995.1.T0030018</name>
</gene>
<sequence length="208" mass="24950">MNQLQQQQDQTLLMKAKVEQIVEFINNPNQDKIQQIIEFIQDLSKIHFSPQIEYYPGKFCALSSTFFNQTVKEDFIEHKGYYFLASKVREYYRRGDYYDISIGDLQFTYYDGNNVSQVLIELTSEFLEKIFSKNYVEILKKSAEFYQMQEQKIDFICQKTLKKYFISDGIRIDHQDVSIFWALDNLHLLDENQKNFVLEYQKLQSSIR</sequence>
<organism evidence="1 2">
    <name type="scientific">Paramecium sonneborni</name>
    <dbReference type="NCBI Taxonomy" id="65129"/>
    <lineage>
        <taxon>Eukaryota</taxon>
        <taxon>Sar</taxon>
        <taxon>Alveolata</taxon>
        <taxon>Ciliophora</taxon>
        <taxon>Intramacronucleata</taxon>
        <taxon>Oligohymenophorea</taxon>
        <taxon>Peniculida</taxon>
        <taxon>Parameciidae</taxon>
        <taxon>Paramecium</taxon>
    </lineage>
</organism>
<proteinExistence type="predicted"/>
<keyword evidence="2" id="KW-1185">Reference proteome</keyword>
<name>A0A8S1K504_9CILI</name>
<evidence type="ECO:0000313" key="1">
    <source>
        <dbReference type="EMBL" id="CAD8047978.1"/>
    </source>
</evidence>
<dbReference type="Proteomes" id="UP000692954">
    <property type="component" value="Unassembled WGS sequence"/>
</dbReference>